<feature type="transmembrane region" description="Helical" evidence="8">
    <location>
        <begin position="261"/>
        <end position="277"/>
    </location>
</feature>
<feature type="transmembrane region" description="Helical" evidence="8">
    <location>
        <begin position="516"/>
        <end position="537"/>
    </location>
</feature>
<keyword evidence="8" id="KW-0645">Protease</keyword>
<dbReference type="GO" id="GO:0006509">
    <property type="term" value="P:membrane protein ectodomain proteolysis"/>
    <property type="evidence" value="ECO:0007669"/>
    <property type="project" value="TreeGrafter"/>
</dbReference>
<dbReference type="GO" id="GO:0055074">
    <property type="term" value="P:calcium ion homeostasis"/>
    <property type="evidence" value="ECO:0007669"/>
    <property type="project" value="TreeGrafter"/>
</dbReference>
<evidence type="ECO:0000256" key="8">
    <source>
        <dbReference type="RuleBase" id="RU361148"/>
    </source>
</evidence>
<dbReference type="InterPro" id="IPR001108">
    <property type="entry name" value="Peptidase_A22A"/>
</dbReference>
<keyword evidence="4 8" id="KW-0914">Notch signaling pathway</keyword>
<proteinExistence type="inferred from homology"/>
<evidence type="ECO:0000256" key="9">
    <source>
        <dbReference type="SAM" id="MobiDB-lite"/>
    </source>
</evidence>
<feature type="transmembrane region" description="Helical" evidence="8">
    <location>
        <begin position="543"/>
        <end position="562"/>
    </location>
</feature>
<feature type="region of interest" description="Disordered" evidence="9">
    <location>
        <begin position="417"/>
        <end position="442"/>
    </location>
</feature>
<keyword evidence="8" id="KW-0378">Hydrolase</keyword>
<dbReference type="GO" id="GO:0016485">
    <property type="term" value="P:protein processing"/>
    <property type="evidence" value="ECO:0007669"/>
    <property type="project" value="InterPro"/>
</dbReference>
<reference evidence="10" key="1">
    <citation type="submission" date="2021-05" db="EMBL/GenBank/DDBJ databases">
        <authorList>
            <person name="Alioto T."/>
            <person name="Alioto T."/>
            <person name="Gomez Garrido J."/>
        </authorList>
    </citation>
    <scope>NUCLEOTIDE SEQUENCE</scope>
</reference>
<comment type="subunit">
    <text evidence="8">Homodimer.</text>
</comment>
<keyword evidence="5 8" id="KW-1133">Transmembrane helix</keyword>
<comment type="function">
    <text evidence="8">Probable subunit of the gamma-secretase complex, an endoprotease complex that catalyzes the intramembrane cleavage of integral membrane proteins such as Notch receptors.</text>
</comment>
<dbReference type="PANTHER" id="PTHR10202">
    <property type="entry name" value="PRESENILIN"/>
    <property type="match status" value="1"/>
</dbReference>
<feature type="region of interest" description="Disordered" evidence="9">
    <location>
        <begin position="1"/>
        <end position="109"/>
    </location>
</feature>
<feature type="transmembrane region" description="Helical" evidence="8">
    <location>
        <begin position="197"/>
        <end position="217"/>
    </location>
</feature>
<feature type="transmembrane region" description="Helical" evidence="8">
    <location>
        <begin position="165"/>
        <end position="190"/>
    </location>
</feature>
<dbReference type="GO" id="GO:0070765">
    <property type="term" value="C:gamma-secretase complex"/>
    <property type="evidence" value="ECO:0007669"/>
    <property type="project" value="TreeGrafter"/>
</dbReference>
<dbReference type="AlphaFoldDB" id="A0A8D8H217"/>
<keyword evidence="2 8" id="KW-0812">Transmembrane</keyword>
<feature type="compositionally biased region" description="Polar residues" evidence="9">
    <location>
        <begin position="369"/>
        <end position="378"/>
    </location>
</feature>
<feature type="compositionally biased region" description="Low complexity" evidence="9">
    <location>
        <begin position="352"/>
        <end position="368"/>
    </location>
</feature>
<comment type="similarity">
    <text evidence="1 8">Belongs to the peptidase A22A family.</text>
</comment>
<sequence>MDGHINIDHPAPATTSTVGGGPGDSTDGRSSSKKRWQKMPQQDGGTGGHPSYGTTDSVPHVTIRDPSSRPGAPGVSRSGQPGSQARPPGGDGPPSSSAAARHQQEEEEEGLKYGAQHVIKLFVPVTLCMLVVVATISSINFYSTKDVYLVYTPFHELSDDTGTKIWNALANSLILMTVIVIMTILLIVLYKRRCYKIIHGWLIMSSLMLLFLFSYLYMEEVLRAYNIPFDYPTALLLMWNFGVVGMISIHWQGPLRLQQGYLIFIAALMALVFIKYLPEWTTWVVLAVISIWDLIAVLTPKGPLRILVETAHERNEQIFPALIYSSTIMYSYMGTHSDPSEEALTRGERAIGTGSTGTVTTSYGSTGTPVHSMSQSSTPAHQPANQQQRQQQPSPPRPDNAEGTPLVSYRENAAVRTAAGQGHPDQSGGFTQEWADASGQRVTRRQIEVQANIASNPNRPEYRTVTAGARGGTGDSQQVPLYEQPEERGIKLGLGDFIFYSVLVGKASSYGDWNTTIACFVAILVGLCLTLLLLAIFRKALPALPISIFFGLIFCFATSVIVKPFTEALASEQVFI</sequence>
<evidence type="ECO:0000256" key="3">
    <source>
        <dbReference type="ARBA" id="ARBA00022824"/>
    </source>
</evidence>
<dbReference type="GO" id="GO:0007219">
    <property type="term" value="P:Notch signaling pathway"/>
    <property type="evidence" value="ECO:0007669"/>
    <property type="project" value="UniProtKB-KW"/>
</dbReference>
<feature type="compositionally biased region" description="Low complexity" evidence="9">
    <location>
        <begin position="379"/>
        <end position="392"/>
    </location>
</feature>
<dbReference type="PANTHER" id="PTHR10202:SF13">
    <property type="entry name" value="PRESENILIN HOMOLOG"/>
    <property type="match status" value="1"/>
</dbReference>
<evidence type="ECO:0000256" key="6">
    <source>
        <dbReference type="ARBA" id="ARBA00023034"/>
    </source>
</evidence>
<dbReference type="Pfam" id="PF01080">
    <property type="entry name" value="Presenilin"/>
    <property type="match status" value="1"/>
</dbReference>
<dbReference type="PRINTS" id="PR01072">
    <property type="entry name" value="PRESENILIN"/>
</dbReference>
<evidence type="ECO:0000256" key="5">
    <source>
        <dbReference type="ARBA" id="ARBA00022989"/>
    </source>
</evidence>
<name>A0A8D8H217_CULPI</name>
<feature type="region of interest" description="Disordered" evidence="9">
    <location>
        <begin position="350"/>
        <end position="404"/>
    </location>
</feature>
<comment type="domain">
    <text evidence="8">The PAL motif is required for normal active site conformation.</text>
</comment>
<feature type="transmembrane region" description="Helical" evidence="8">
    <location>
        <begin position="121"/>
        <end position="142"/>
    </location>
</feature>
<evidence type="ECO:0000256" key="7">
    <source>
        <dbReference type="ARBA" id="ARBA00023136"/>
    </source>
</evidence>
<evidence type="ECO:0000313" key="10">
    <source>
        <dbReference type="EMBL" id="CAG6526744.1"/>
    </source>
</evidence>
<keyword evidence="7 8" id="KW-0472">Membrane</keyword>
<evidence type="ECO:0000256" key="2">
    <source>
        <dbReference type="ARBA" id="ARBA00022692"/>
    </source>
</evidence>
<dbReference type="SMART" id="SM00730">
    <property type="entry name" value="PSN"/>
    <property type="match status" value="1"/>
</dbReference>
<dbReference type="GO" id="GO:0042500">
    <property type="term" value="F:aspartic endopeptidase activity, intramembrane cleaving"/>
    <property type="evidence" value="ECO:0007669"/>
    <property type="project" value="InterPro"/>
</dbReference>
<dbReference type="EC" id="3.4.23.-" evidence="8"/>
<dbReference type="FunFam" id="1.10.472.100:FF:000001">
    <property type="entry name" value="Presenilin"/>
    <property type="match status" value="1"/>
</dbReference>
<keyword evidence="6 8" id="KW-0333">Golgi apparatus</keyword>
<dbReference type="EMBL" id="HBUE01300113">
    <property type="protein sequence ID" value="CAG6578460.1"/>
    <property type="molecule type" value="Transcribed_RNA"/>
</dbReference>
<dbReference type="InterPro" id="IPR042524">
    <property type="entry name" value="Presenilin_C"/>
</dbReference>
<keyword evidence="3 8" id="KW-0256">Endoplasmic reticulum</keyword>
<evidence type="ECO:0000256" key="1">
    <source>
        <dbReference type="ARBA" id="ARBA00008604"/>
    </source>
</evidence>
<dbReference type="GO" id="GO:0034205">
    <property type="term" value="P:amyloid-beta formation"/>
    <property type="evidence" value="ECO:0007669"/>
    <property type="project" value="TreeGrafter"/>
</dbReference>
<dbReference type="Gene3D" id="1.10.472.100">
    <property type="entry name" value="Presenilin"/>
    <property type="match status" value="1"/>
</dbReference>
<accession>A0A8D8H217</accession>
<feature type="transmembrane region" description="Helical" evidence="8">
    <location>
        <begin position="229"/>
        <end position="249"/>
    </location>
</feature>
<dbReference type="InterPro" id="IPR006639">
    <property type="entry name" value="Preselin/SPP"/>
</dbReference>
<dbReference type="GO" id="GO:0005789">
    <property type="term" value="C:endoplasmic reticulum membrane"/>
    <property type="evidence" value="ECO:0007669"/>
    <property type="project" value="UniProtKB-SubCell"/>
</dbReference>
<protein>
    <recommendedName>
        <fullName evidence="8">Presenilin</fullName>
        <ecNumber evidence="8">3.4.23.-</ecNumber>
    </recommendedName>
</protein>
<comment type="subcellular location">
    <subcellularLocation>
        <location evidence="8">Endoplasmic reticulum membrane</location>
        <topology evidence="8">Multi-pass membrane protein</topology>
    </subcellularLocation>
    <subcellularLocation>
        <location evidence="8">Golgi apparatus membrane</location>
        <topology evidence="8">Multi-pass membrane protein</topology>
    </subcellularLocation>
</comment>
<dbReference type="EMBL" id="HBUE01194139">
    <property type="protein sequence ID" value="CAG6526744.1"/>
    <property type="molecule type" value="Transcribed_RNA"/>
</dbReference>
<evidence type="ECO:0000256" key="4">
    <source>
        <dbReference type="ARBA" id="ARBA00022976"/>
    </source>
</evidence>
<dbReference type="GO" id="GO:0000139">
    <property type="term" value="C:Golgi membrane"/>
    <property type="evidence" value="ECO:0007669"/>
    <property type="project" value="UniProtKB-SubCell"/>
</dbReference>
<organism evidence="10">
    <name type="scientific">Culex pipiens</name>
    <name type="common">House mosquito</name>
    <dbReference type="NCBI Taxonomy" id="7175"/>
    <lineage>
        <taxon>Eukaryota</taxon>
        <taxon>Metazoa</taxon>
        <taxon>Ecdysozoa</taxon>
        <taxon>Arthropoda</taxon>
        <taxon>Hexapoda</taxon>
        <taxon>Insecta</taxon>
        <taxon>Pterygota</taxon>
        <taxon>Neoptera</taxon>
        <taxon>Endopterygota</taxon>
        <taxon>Diptera</taxon>
        <taxon>Nematocera</taxon>
        <taxon>Culicoidea</taxon>
        <taxon>Culicidae</taxon>
        <taxon>Culicinae</taxon>
        <taxon>Culicini</taxon>
        <taxon>Culex</taxon>
        <taxon>Culex</taxon>
    </lineage>
</organism>